<evidence type="ECO:0000256" key="6">
    <source>
        <dbReference type="SAM" id="Phobius"/>
    </source>
</evidence>
<dbReference type="Proteomes" id="UP000235371">
    <property type="component" value="Unassembled WGS sequence"/>
</dbReference>
<dbReference type="InParanoid" id="A0A2J6T6B1"/>
<dbReference type="GO" id="GO:0007189">
    <property type="term" value="P:adenylate cyclase-activating G protein-coupled receptor signaling pathway"/>
    <property type="evidence" value="ECO:0007669"/>
    <property type="project" value="TreeGrafter"/>
</dbReference>
<dbReference type="STRING" id="1095630.A0A2J6T6B1"/>
<feature type="transmembrane region" description="Helical" evidence="6">
    <location>
        <begin position="125"/>
        <end position="144"/>
    </location>
</feature>
<dbReference type="Pfam" id="PF05462">
    <property type="entry name" value="Dicty_CAR"/>
    <property type="match status" value="1"/>
</dbReference>
<feature type="transmembrane region" description="Helical" evidence="6">
    <location>
        <begin position="96"/>
        <end position="113"/>
    </location>
</feature>
<dbReference type="GO" id="GO:0007166">
    <property type="term" value="P:cell surface receptor signaling pathway"/>
    <property type="evidence" value="ECO:0007669"/>
    <property type="project" value="InterPro"/>
</dbReference>
<evidence type="ECO:0000256" key="1">
    <source>
        <dbReference type="ARBA" id="ARBA00004141"/>
    </source>
</evidence>
<feature type="domain" description="G-protein coupled receptors family 2 profile 2" evidence="7">
    <location>
        <begin position="14"/>
        <end position="201"/>
    </location>
</feature>
<organism evidence="8 9">
    <name type="scientific">Hyaloscypha bicolor E</name>
    <dbReference type="NCBI Taxonomy" id="1095630"/>
    <lineage>
        <taxon>Eukaryota</taxon>
        <taxon>Fungi</taxon>
        <taxon>Dikarya</taxon>
        <taxon>Ascomycota</taxon>
        <taxon>Pezizomycotina</taxon>
        <taxon>Leotiomycetes</taxon>
        <taxon>Helotiales</taxon>
        <taxon>Hyaloscyphaceae</taxon>
        <taxon>Hyaloscypha</taxon>
        <taxon>Hyaloscypha bicolor</taxon>
    </lineage>
</organism>
<gene>
    <name evidence="8" type="ORF">K444DRAFT_531954</name>
</gene>
<keyword evidence="8" id="KW-0675">Receptor</keyword>
<proteinExistence type="predicted"/>
<keyword evidence="2 6" id="KW-0812">Transmembrane</keyword>
<evidence type="ECO:0000313" key="9">
    <source>
        <dbReference type="Proteomes" id="UP000235371"/>
    </source>
</evidence>
<dbReference type="GO" id="GO:0004930">
    <property type="term" value="F:G protein-coupled receptor activity"/>
    <property type="evidence" value="ECO:0007669"/>
    <property type="project" value="TreeGrafter"/>
</dbReference>
<dbReference type="GO" id="GO:0005886">
    <property type="term" value="C:plasma membrane"/>
    <property type="evidence" value="ECO:0007669"/>
    <property type="project" value="TreeGrafter"/>
</dbReference>
<evidence type="ECO:0000259" key="7">
    <source>
        <dbReference type="PROSITE" id="PS50261"/>
    </source>
</evidence>
<evidence type="ECO:0000313" key="8">
    <source>
        <dbReference type="EMBL" id="PMD58493.1"/>
    </source>
</evidence>
<feature type="transmembrane region" description="Helical" evidence="6">
    <location>
        <begin position="50"/>
        <end position="70"/>
    </location>
</feature>
<dbReference type="GeneID" id="36583118"/>
<dbReference type="PANTHER" id="PTHR23112">
    <property type="entry name" value="G PROTEIN-COUPLED RECEPTOR 157-RELATED"/>
    <property type="match status" value="1"/>
</dbReference>
<protein>
    <submittedName>
        <fullName evidence="8">Family A G protein-coupled receptor-like protein</fullName>
    </submittedName>
</protein>
<feature type="transmembrane region" description="Helical" evidence="6">
    <location>
        <begin position="383"/>
        <end position="402"/>
    </location>
</feature>
<feature type="transmembrane region" description="Helical" evidence="6">
    <location>
        <begin position="168"/>
        <end position="190"/>
    </location>
</feature>
<evidence type="ECO:0000256" key="3">
    <source>
        <dbReference type="ARBA" id="ARBA00022989"/>
    </source>
</evidence>
<evidence type="ECO:0000256" key="4">
    <source>
        <dbReference type="ARBA" id="ARBA00023136"/>
    </source>
</evidence>
<dbReference type="Gene3D" id="1.20.1070.10">
    <property type="entry name" value="Rhodopsin 7-helix transmembrane proteins"/>
    <property type="match status" value="1"/>
</dbReference>
<dbReference type="PROSITE" id="PS50261">
    <property type="entry name" value="G_PROTEIN_RECEP_F2_4"/>
    <property type="match status" value="1"/>
</dbReference>
<evidence type="ECO:0000256" key="5">
    <source>
        <dbReference type="SAM" id="MobiDB-lite"/>
    </source>
</evidence>
<dbReference type="RefSeq" id="XP_024735397.1">
    <property type="nucleotide sequence ID" value="XM_024875038.1"/>
</dbReference>
<accession>A0A2J6T6B1</accession>
<feature type="compositionally biased region" description="Polar residues" evidence="5">
    <location>
        <begin position="446"/>
        <end position="459"/>
    </location>
</feature>
<dbReference type="InterPro" id="IPR017981">
    <property type="entry name" value="GPCR_2-like_7TM"/>
</dbReference>
<feature type="transmembrane region" description="Helical" evidence="6">
    <location>
        <begin position="20"/>
        <end position="38"/>
    </location>
</feature>
<reference evidence="8 9" key="1">
    <citation type="submission" date="2016-04" db="EMBL/GenBank/DDBJ databases">
        <title>A degradative enzymes factory behind the ericoid mycorrhizal symbiosis.</title>
        <authorList>
            <consortium name="DOE Joint Genome Institute"/>
            <person name="Martino E."/>
            <person name="Morin E."/>
            <person name="Grelet G."/>
            <person name="Kuo A."/>
            <person name="Kohler A."/>
            <person name="Daghino S."/>
            <person name="Barry K."/>
            <person name="Choi C."/>
            <person name="Cichocki N."/>
            <person name="Clum A."/>
            <person name="Copeland A."/>
            <person name="Hainaut M."/>
            <person name="Haridas S."/>
            <person name="Labutti K."/>
            <person name="Lindquist E."/>
            <person name="Lipzen A."/>
            <person name="Khouja H.-R."/>
            <person name="Murat C."/>
            <person name="Ohm R."/>
            <person name="Olson A."/>
            <person name="Spatafora J."/>
            <person name="Veneault-Fourrey C."/>
            <person name="Henrissat B."/>
            <person name="Grigoriev I."/>
            <person name="Martin F."/>
            <person name="Perotto S."/>
        </authorList>
    </citation>
    <scope>NUCLEOTIDE SEQUENCE [LARGE SCALE GENOMIC DNA]</scope>
    <source>
        <strain evidence="8 9">E</strain>
    </source>
</reference>
<keyword evidence="4 6" id="KW-0472">Membrane</keyword>
<feature type="region of interest" description="Disordered" evidence="5">
    <location>
        <begin position="430"/>
        <end position="470"/>
    </location>
</feature>
<sequence>MLAGDITPHQLINFSILERVGSVLSLAGCSFIAITFLFSKAFHKPINRLVFYASMGNVFTNIATIMARAAVETKHYNGPFCQFQAFLIQMFMPADAYWTFAMALNVFLTFYYKFGADQLRRLEKYYFLCCYGLPFIPALTYLFITTEEKGHMYGNATLWCWVSSEWDIFRIATFYGPVWVVILGTITIYARAGKDIFKKRQQLRNFSQPPPDPMPVIRDPFSSVKTTEIFVTSESAVSSSDEIDLRRLNDPKEPDATANPYGNICNITTSPGNPGSHGKPGNLQTRWSYTEKPLPAPDRKGSIPASAYQPNAPNSNLYPTRRYAAMEANTAIWSYTKVAVLFFFAMMITWIPSSANRVYSVVHPGQVSLPLEYASSFVLPLQGFWNALIYAITSLPACKQVWTNLKDRKRFSGGGLRTVMAAFSAEGDREYAGNRAPGGRKGFCQDTESMTELQQSRPSTARPASRDGRS</sequence>
<keyword evidence="3 6" id="KW-1133">Transmembrane helix</keyword>
<evidence type="ECO:0000256" key="2">
    <source>
        <dbReference type="ARBA" id="ARBA00022692"/>
    </source>
</evidence>
<dbReference type="OrthoDB" id="18453at2759"/>
<dbReference type="PANTHER" id="PTHR23112:SF22">
    <property type="entry name" value="G-PROTEIN COUPLED RECEPTOR"/>
    <property type="match status" value="1"/>
</dbReference>
<comment type="subcellular location">
    <subcellularLocation>
        <location evidence="1">Membrane</location>
        <topology evidence="1">Multi-pass membrane protein</topology>
    </subcellularLocation>
</comment>
<keyword evidence="9" id="KW-1185">Reference proteome</keyword>
<name>A0A2J6T6B1_9HELO</name>
<dbReference type="SUPFAM" id="SSF81321">
    <property type="entry name" value="Family A G protein-coupled receptor-like"/>
    <property type="match status" value="1"/>
</dbReference>
<dbReference type="AlphaFoldDB" id="A0A2J6T6B1"/>
<feature type="transmembrane region" description="Helical" evidence="6">
    <location>
        <begin position="331"/>
        <end position="351"/>
    </location>
</feature>
<dbReference type="EMBL" id="KZ613822">
    <property type="protein sequence ID" value="PMD58493.1"/>
    <property type="molecule type" value="Genomic_DNA"/>
</dbReference>